<feature type="transmembrane region" description="Helical" evidence="1">
    <location>
        <begin position="21"/>
        <end position="42"/>
    </location>
</feature>
<sequence>MKIALKPLYDCIVRDDEGATMAEYGLLVALIAVVCIGGVTLLGTSLNTLFGGVSTSIDNAN</sequence>
<dbReference type="Proteomes" id="UP000324479">
    <property type="component" value="Unassembled WGS sequence"/>
</dbReference>
<dbReference type="Pfam" id="PF04964">
    <property type="entry name" value="Flp_Fap"/>
    <property type="match status" value="1"/>
</dbReference>
<keyword evidence="1" id="KW-0472">Membrane</keyword>
<dbReference type="RefSeq" id="WP_150077723.1">
    <property type="nucleotide sequence ID" value="NZ_VWOX01000010.1"/>
</dbReference>
<dbReference type="InterPro" id="IPR007047">
    <property type="entry name" value="Flp_Fap"/>
</dbReference>
<protein>
    <submittedName>
        <fullName evidence="2">Flp family type IVb pilin</fullName>
    </submittedName>
</protein>
<reference evidence="2 3" key="1">
    <citation type="submission" date="2019-08" db="EMBL/GenBank/DDBJ databases">
        <authorList>
            <person name="Dhanesh K."/>
            <person name="Kumar G."/>
            <person name="Sasikala C."/>
            <person name="Venkata Ramana C."/>
        </authorList>
    </citation>
    <scope>NUCLEOTIDE SEQUENCE [LARGE SCALE GENOMIC DNA]</scope>
    <source>
        <strain evidence="2 3">JC645</strain>
    </source>
</reference>
<organism evidence="2 3">
    <name type="scientific">Roseiconus nitratireducens</name>
    <dbReference type="NCBI Taxonomy" id="2605748"/>
    <lineage>
        <taxon>Bacteria</taxon>
        <taxon>Pseudomonadati</taxon>
        <taxon>Planctomycetota</taxon>
        <taxon>Planctomycetia</taxon>
        <taxon>Pirellulales</taxon>
        <taxon>Pirellulaceae</taxon>
        <taxon>Roseiconus</taxon>
    </lineage>
</organism>
<accession>A0A5M6D691</accession>
<evidence type="ECO:0000313" key="2">
    <source>
        <dbReference type="EMBL" id="KAA5541339.1"/>
    </source>
</evidence>
<dbReference type="AlphaFoldDB" id="A0A5M6D691"/>
<keyword evidence="1" id="KW-0812">Transmembrane</keyword>
<evidence type="ECO:0000256" key="1">
    <source>
        <dbReference type="SAM" id="Phobius"/>
    </source>
</evidence>
<keyword evidence="3" id="KW-1185">Reference proteome</keyword>
<comment type="caution">
    <text evidence="2">The sequence shown here is derived from an EMBL/GenBank/DDBJ whole genome shotgun (WGS) entry which is preliminary data.</text>
</comment>
<keyword evidence="1" id="KW-1133">Transmembrane helix</keyword>
<dbReference type="EMBL" id="VWOX01000010">
    <property type="protein sequence ID" value="KAA5541339.1"/>
    <property type="molecule type" value="Genomic_DNA"/>
</dbReference>
<evidence type="ECO:0000313" key="3">
    <source>
        <dbReference type="Proteomes" id="UP000324479"/>
    </source>
</evidence>
<name>A0A5M6D691_9BACT</name>
<gene>
    <name evidence="2" type="ORF">FYK55_17340</name>
</gene>
<proteinExistence type="predicted"/>